<dbReference type="AlphaFoldDB" id="A0A9X1C715"/>
<sequence length="270" mass="29429">MEMFFVLLMLCVLFWERGGDAKTELLKVVVENKRGLIKYLGSAALLAMTLSVLPSLLLSIYMRQHGFFAYEIFGSQQGGMRIISLNVLFNFIVLSVSLMGAAIFWKAKAPWPLVALSTVAALLVAVGLLGVAYYAKSYDLLVATLFFAFLIGGYVLFWISNGIDGKINRWWVPLVFSGIALVTPVIFHSYAAALAGNALFQMRVGGMPVVLTEPLGFGKSVSGSAIEGKLLLRTPELYYLEVAGENSTNAHSVVIVSSESASISYKFNDK</sequence>
<reference evidence="2 3" key="1">
    <citation type="journal article" date="2021" name="Int. J. Syst. Evol. Microbiol.">
        <title>Pseudomonas lactucae sp. nov., a pathogen causing bacterial rot of lettuce in Japan.</title>
        <authorList>
            <person name="Sawada H."/>
            <person name="Fujikawa T."/>
            <person name="Satou M."/>
        </authorList>
    </citation>
    <scope>NUCLEOTIDE SEQUENCE [LARGE SCALE GENOMIC DNA]</scope>
    <source>
        <strain evidence="2 3">MAFF 301381</strain>
    </source>
</reference>
<dbReference type="Proteomes" id="UP001154860">
    <property type="component" value="Unassembled WGS sequence"/>
</dbReference>
<evidence type="ECO:0000313" key="3">
    <source>
        <dbReference type="Proteomes" id="UP001154860"/>
    </source>
</evidence>
<dbReference type="RefSeq" id="WP_205489134.1">
    <property type="nucleotide sequence ID" value="NZ_JAFHKI010000004.1"/>
</dbReference>
<dbReference type="EMBL" id="JAFHKJ010000065">
    <property type="protein sequence ID" value="MBN2977363.1"/>
    <property type="molecule type" value="Genomic_DNA"/>
</dbReference>
<organism evidence="2 3">
    <name type="scientific">Pseudomonas lactucae</name>
    <dbReference type="NCBI Taxonomy" id="2813360"/>
    <lineage>
        <taxon>Bacteria</taxon>
        <taxon>Pseudomonadati</taxon>
        <taxon>Pseudomonadota</taxon>
        <taxon>Gammaproteobacteria</taxon>
        <taxon>Pseudomonadales</taxon>
        <taxon>Pseudomonadaceae</taxon>
        <taxon>Pseudomonas</taxon>
    </lineage>
</organism>
<keyword evidence="3" id="KW-1185">Reference proteome</keyword>
<feature type="transmembrane region" description="Helical" evidence="1">
    <location>
        <begin position="140"/>
        <end position="159"/>
    </location>
</feature>
<keyword evidence="1" id="KW-1133">Transmembrane helix</keyword>
<gene>
    <name evidence="2" type="ORF">JWR99_15950</name>
</gene>
<reference evidence="2 3" key="2">
    <citation type="journal article" date="2023" name="Plant Pathol.">
        <title>Dismantling and reorganizing Pseudomonas marginalis sensu#lato.</title>
        <authorList>
            <person name="Sawada H."/>
            <person name="Fujikawa T."/>
            <person name="Satou M."/>
        </authorList>
    </citation>
    <scope>NUCLEOTIDE SEQUENCE [LARGE SCALE GENOMIC DNA]</scope>
    <source>
        <strain evidence="2 3">MAFF 301381</strain>
    </source>
</reference>
<feature type="transmembrane region" description="Helical" evidence="1">
    <location>
        <begin position="82"/>
        <end position="105"/>
    </location>
</feature>
<keyword evidence="1" id="KW-0812">Transmembrane</keyword>
<feature type="transmembrane region" description="Helical" evidence="1">
    <location>
        <begin position="37"/>
        <end position="61"/>
    </location>
</feature>
<evidence type="ECO:0000313" key="2">
    <source>
        <dbReference type="EMBL" id="MBN2977363.1"/>
    </source>
</evidence>
<feature type="transmembrane region" description="Helical" evidence="1">
    <location>
        <begin position="111"/>
        <end position="133"/>
    </location>
</feature>
<comment type="caution">
    <text evidence="2">The sequence shown here is derived from an EMBL/GenBank/DDBJ whole genome shotgun (WGS) entry which is preliminary data.</text>
</comment>
<name>A0A9X1C715_9PSED</name>
<feature type="transmembrane region" description="Helical" evidence="1">
    <location>
        <begin position="171"/>
        <end position="193"/>
    </location>
</feature>
<evidence type="ECO:0000256" key="1">
    <source>
        <dbReference type="SAM" id="Phobius"/>
    </source>
</evidence>
<accession>A0A9X1C715</accession>
<protein>
    <submittedName>
        <fullName evidence="2">Uncharacterized protein</fullName>
    </submittedName>
</protein>
<proteinExistence type="predicted"/>
<keyword evidence="1" id="KW-0472">Membrane</keyword>